<dbReference type="AlphaFoldDB" id="A0A0E9VKD7"/>
<evidence type="ECO:0000313" key="1">
    <source>
        <dbReference type="EMBL" id="JAH78594.1"/>
    </source>
</evidence>
<organism evidence="1">
    <name type="scientific">Anguilla anguilla</name>
    <name type="common">European freshwater eel</name>
    <name type="synonym">Muraena anguilla</name>
    <dbReference type="NCBI Taxonomy" id="7936"/>
    <lineage>
        <taxon>Eukaryota</taxon>
        <taxon>Metazoa</taxon>
        <taxon>Chordata</taxon>
        <taxon>Craniata</taxon>
        <taxon>Vertebrata</taxon>
        <taxon>Euteleostomi</taxon>
        <taxon>Actinopterygii</taxon>
        <taxon>Neopterygii</taxon>
        <taxon>Teleostei</taxon>
        <taxon>Anguilliformes</taxon>
        <taxon>Anguillidae</taxon>
        <taxon>Anguilla</taxon>
    </lineage>
</organism>
<proteinExistence type="predicted"/>
<name>A0A0E9VKD7_ANGAN</name>
<accession>A0A0E9VKD7</accession>
<sequence length="28" mass="3391">MAELEFSYQRIMSMRFLPHSARAFRISD</sequence>
<reference evidence="1" key="1">
    <citation type="submission" date="2014-11" db="EMBL/GenBank/DDBJ databases">
        <authorList>
            <person name="Amaro Gonzalez C."/>
        </authorList>
    </citation>
    <scope>NUCLEOTIDE SEQUENCE</scope>
</reference>
<protein>
    <submittedName>
        <fullName evidence="1">Uncharacterized protein</fullName>
    </submittedName>
</protein>
<dbReference type="EMBL" id="GBXM01029983">
    <property type="protein sequence ID" value="JAH78594.1"/>
    <property type="molecule type" value="Transcribed_RNA"/>
</dbReference>
<reference evidence="1" key="2">
    <citation type="journal article" date="2015" name="Fish Shellfish Immunol.">
        <title>Early steps in the European eel (Anguilla anguilla)-Vibrio vulnificus interaction in the gills: Role of the RtxA13 toxin.</title>
        <authorList>
            <person name="Callol A."/>
            <person name="Pajuelo D."/>
            <person name="Ebbesson L."/>
            <person name="Teles M."/>
            <person name="MacKenzie S."/>
            <person name="Amaro C."/>
        </authorList>
    </citation>
    <scope>NUCLEOTIDE SEQUENCE</scope>
</reference>